<dbReference type="AlphaFoldDB" id="G3H6N5"/>
<organism evidence="1 2">
    <name type="scientific">Cricetulus griseus</name>
    <name type="common">Chinese hamster</name>
    <name type="synonym">Cricetulus barabensis griseus</name>
    <dbReference type="NCBI Taxonomy" id="10029"/>
    <lineage>
        <taxon>Eukaryota</taxon>
        <taxon>Metazoa</taxon>
        <taxon>Chordata</taxon>
        <taxon>Craniata</taxon>
        <taxon>Vertebrata</taxon>
        <taxon>Euteleostomi</taxon>
        <taxon>Mammalia</taxon>
        <taxon>Eutheria</taxon>
        <taxon>Euarchontoglires</taxon>
        <taxon>Glires</taxon>
        <taxon>Rodentia</taxon>
        <taxon>Myomorpha</taxon>
        <taxon>Muroidea</taxon>
        <taxon>Cricetidae</taxon>
        <taxon>Cricetinae</taxon>
        <taxon>Cricetulus</taxon>
    </lineage>
</organism>
<proteinExistence type="predicted"/>
<evidence type="ECO:0000313" key="1">
    <source>
        <dbReference type="EMBL" id="EGV99597.1"/>
    </source>
</evidence>
<gene>
    <name evidence="1" type="ORF">I79_006001</name>
</gene>
<reference evidence="2" key="1">
    <citation type="journal article" date="2011" name="Nat. Biotechnol.">
        <title>The genomic sequence of the Chinese hamster ovary (CHO)-K1 cell line.</title>
        <authorList>
            <person name="Xu X."/>
            <person name="Nagarajan H."/>
            <person name="Lewis N.E."/>
            <person name="Pan S."/>
            <person name="Cai Z."/>
            <person name="Liu X."/>
            <person name="Chen W."/>
            <person name="Xie M."/>
            <person name="Wang W."/>
            <person name="Hammond S."/>
            <person name="Andersen M.R."/>
            <person name="Neff N."/>
            <person name="Passarelli B."/>
            <person name="Koh W."/>
            <person name="Fan H.C."/>
            <person name="Wang J."/>
            <person name="Gui Y."/>
            <person name="Lee K.H."/>
            <person name="Betenbaugh M.J."/>
            <person name="Quake S.R."/>
            <person name="Famili I."/>
            <person name="Palsson B.O."/>
            <person name="Wang J."/>
        </authorList>
    </citation>
    <scope>NUCLEOTIDE SEQUENCE [LARGE SCALE GENOMIC DNA]</scope>
    <source>
        <strain evidence="2">CHO K1 cell line</strain>
    </source>
</reference>
<accession>G3H6N5</accession>
<dbReference type="EMBL" id="JH000178">
    <property type="protein sequence ID" value="EGV99597.1"/>
    <property type="molecule type" value="Genomic_DNA"/>
</dbReference>
<dbReference type="GO" id="GO:0015986">
    <property type="term" value="P:proton motive force-driven ATP synthesis"/>
    <property type="evidence" value="ECO:0007669"/>
    <property type="project" value="InterPro"/>
</dbReference>
<dbReference type="InterPro" id="IPR008689">
    <property type="entry name" value="ATP_synth_F0_dsu_mt"/>
</dbReference>
<dbReference type="Pfam" id="PF05873">
    <property type="entry name" value="Mt_ATP-synt_D"/>
    <property type="match status" value="1"/>
</dbReference>
<dbReference type="Proteomes" id="UP000001075">
    <property type="component" value="Unassembled WGS sequence"/>
</dbReference>
<name>G3H6N5_CRIGR</name>
<sequence>MPSSGVLIWAQHETCDFHISWTTENLFQSIAATLLTQLSLTTGLCTSIECLPEIPSLQCTQQVRQFEECQDPGTRFTLDSPASPEGRIQEYETQLKIKNIIPFGQMTIDDLNEFFPETKLEKKKYAYWPHQPIKNL</sequence>
<dbReference type="GO" id="GO:0015078">
    <property type="term" value="F:proton transmembrane transporter activity"/>
    <property type="evidence" value="ECO:0007669"/>
    <property type="project" value="InterPro"/>
</dbReference>
<dbReference type="InParanoid" id="G3H6N5"/>
<protein>
    <submittedName>
        <fullName evidence="1">ATP synthase subunit d, mitochondrial</fullName>
    </submittedName>
</protein>
<evidence type="ECO:0000313" key="2">
    <source>
        <dbReference type="Proteomes" id="UP000001075"/>
    </source>
</evidence>
<dbReference type="STRING" id="10029.G3H6N5"/>